<gene>
    <name evidence="2" type="ORF">GOB93_15915</name>
</gene>
<accession>A0ABX0JRM2</accession>
<reference evidence="2 3" key="1">
    <citation type="journal article" date="2020" name="Int. J. Syst. Evol. Microbiol.">
        <title>Novel acetic acid bacteria from cider fermentations: Acetobacter conturbans sp. nov. and Acetobacter fallax sp. nov.</title>
        <authorList>
            <person name="Sombolestani A.S."/>
            <person name="Cleenwerck I."/>
            <person name="Cnockaert M."/>
            <person name="Borremans W."/>
            <person name="Wieme A.D."/>
            <person name="De Vuyst L."/>
            <person name="Vandamme P."/>
        </authorList>
    </citation>
    <scope>NUCLEOTIDE SEQUENCE [LARGE SCALE GENOMIC DNA]</scope>
    <source>
        <strain evidence="2 3">LMG 30640</strain>
    </source>
</reference>
<dbReference type="EMBL" id="WOTB01000026">
    <property type="protein sequence ID" value="NHN86116.1"/>
    <property type="molecule type" value="Genomic_DNA"/>
</dbReference>
<proteinExistence type="predicted"/>
<evidence type="ECO:0000313" key="2">
    <source>
        <dbReference type="EMBL" id="NHN86116.1"/>
    </source>
</evidence>
<organism evidence="2 3">
    <name type="scientific">Acetobacter musti</name>
    <dbReference type="NCBI Taxonomy" id="864732"/>
    <lineage>
        <taxon>Bacteria</taxon>
        <taxon>Pseudomonadati</taxon>
        <taxon>Pseudomonadota</taxon>
        <taxon>Alphaproteobacteria</taxon>
        <taxon>Acetobacterales</taxon>
        <taxon>Acetobacteraceae</taxon>
        <taxon>Acetobacter</taxon>
    </lineage>
</organism>
<evidence type="ECO:0000313" key="3">
    <source>
        <dbReference type="Proteomes" id="UP000635278"/>
    </source>
</evidence>
<feature type="region of interest" description="Disordered" evidence="1">
    <location>
        <begin position="1"/>
        <end position="22"/>
    </location>
</feature>
<sequence length="76" mass="8074">MAPSSGKDMVRPSLARRGDDPDWTTVSAEAEAALFLFACDVVDVPAGDEKTVRRSDEIIRKRSEIGSPASVVPDAG</sequence>
<evidence type="ECO:0000256" key="1">
    <source>
        <dbReference type="SAM" id="MobiDB-lite"/>
    </source>
</evidence>
<comment type="caution">
    <text evidence="2">The sequence shown here is derived from an EMBL/GenBank/DDBJ whole genome shotgun (WGS) entry which is preliminary data.</text>
</comment>
<name>A0ABX0JRM2_9PROT</name>
<dbReference type="Proteomes" id="UP000635278">
    <property type="component" value="Unassembled WGS sequence"/>
</dbReference>
<keyword evidence="3" id="KW-1185">Reference proteome</keyword>
<dbReference type="RefSeq" id="WP_173584496.1">
    <property type="nucleotide sequence ID" value="NZ_WOTB01000026.1"/>
</dbReference>
<protein>
    <submittedName>
        <fullName evidence="2">Uncharacterized protein</fullName>
    </submittedName>
</protein>